<dbReference type="GO" id="GO:0022857">
    <property type="term" value="F:transmembrane transporter activity"/>
    <property type="evidence" value="ECO:0007669"/>
    <property type="project" value="InterPro"/>
</dbReference>
<dbReference type="InterPro" id="IPR036259">
    <property type="entry name" value="MFS_trans_sf"/>
</dbReference>
<dbReference type="InterPro" id="IPR005829">
    <property type="entry name" value="Sugar_transporter_CS"/>
</dbReference>
<evidence type="ECO:0000256" key="5">
    <source>
        <dbReference type="SAM" id="Phobius"/>
    </source>
</evidence>
<accession>A0A934VX12</accession>
<dbReference type="Proteomes" id="UP000603141">
    <property type="component" value="Unassembled WGS sequence"/>
</dbReference>
<dbReference type="GO" id="GO:0016020">
    <property type="term" value="C:membrane"/>
    <property type="evidence" value="ECO:0007669"/>
    <property type="project" value="UniProtKB-SubCell"/>
</dbReference>
<dbReference type="InterPro" id="IPR053160">
    <property type="entry name" value="MFS_DHA3_Transporter"/>
</dbReference>
<keyword evidence="2 5" id="KW-0812">Transmembrane</keyword>
<dbReference type="PANTHER" id="PTHR23530:SF1">
    <property type="entry name" value="PERMEASE, MAJOR FACILITATOR SUPERFAMILY-RELATED"/>
    <property type="match status" value="1"/>
</dbReference>
<feature type="transmembrane region" description="Helical" evidence="5">
    <location>
        <begin position="394"/>
        <end position="411"/>
    </location>
</feature>
<sequence length="427" mass="46631">MPRPVAMLARFSLYGFLKNLRFFDAFLLLALRERGIDFLGIGGLIAVREVASHLSQIPSGALADAFGRRRCMVVSMACYVISYLALGLSAQSWLLVFAMVFYGTADAFRDGTHKTLIYTWLRQQGRENERTKIYGYTRSWSKMGSALSSLIAAVLVFITGNFSTVFLLSAIPAFLNLINLATYPASLDAGIAPGGGLKQAYRHLVDGFKEVISRSSVRRLVMDSIAFEGGYPVVKDYLQIVVQASVIALPLGLSLSGEQRTAVFSGLSYAVLHFLASKASKSAHRFESSSGGVEPAIDRIFLLSIASMMILGLALVTGVGWLAISIFIFLGILQNLWRPIHIGRFDRDGNESRAATTLSIESQASSLVAAIWAPLIGFFIDRLSQGEKTAPLDALWPVTLVAIPLILAWVWRRFRGNPIANADIPRG</sequence>
<gene>
    <name evidence="6" type="ORF">JIN85_11700</name>
</gene>
<evidence type="ECO:0000313" key="6">
    <source>
        <dbReference type="EMBL" id="MBK1883084.1"/>
    </source>
</evidence>
<keyword evidence="3 5" id="KW-1133">Transmembrane helix</keyword>
<evidence type="ECO:0000313" key="7">
    <source>
        <dbReference type="Proteomes" id="UP000603141"/>
    </source>
</evidence>
<dbReference type="InterPro" id="IPR011701">
    <property type="entry name" value="MFS"/>
</dbReference>
<organism evidence="6 7">
    <name type="scientific">Luteolibacter pohnpeiensis</name>
    <dbReference type="NCBI Taxonomy" id="454153"/>
    <lineage>
        <taxon>Bacteria</taxon>
        <taxon>Pseudomonadati</taxon>
        <taxon>Verrucomicrobiota</taxon>
        <taxon>Verrucomicrobiia</taxon>
        <taxon>Verrucomicrobiales</taxon>
        <taxon>Verrucomicrobiaceae</taxon>
        <taxon>Luteolibacter</taxon>
    </lineage>
</organism>
<reference evidence="6" key="1">
    <citation type="submission" date="2021-01" db="EMBL/GenBank/DDBJ databases">
        <title>Modified the classification status of verrucomicrobia.</title>
        <authorList>
            <person name="Feng X."/>
        </authorList>
    </citation>
    <scope>NUCLEOTIDE SEQUENCE</scope>
    <source>
        <strain evidence="6">KCTC 22041</strain>
    </source>
</reference>
<feature type="transmembrane region" description="Helical" evidence="5">
    <location>
        <begin position="77"/>
        <end position="102"/>
    </location>
</feature>
<dbReference type="PROSITE" id="PS00216">
    <property type="entry name" value="SUGAR_TRANSPORT_1"/>
    <property type="match status" value="1"/>
</dbReference>
<evidence type="ECO:0000256" key="2">
    <source>
        <dbReference type="ARBA" id="ARBA00022692"/>
    </source>
</evidence>
<comment type="subcellular location">
    <subcellularLocation>
        <location evidence="1">Membrane</location>
        <topology evidence="1">Multi-pass membrane protein</topology>
    </subcellularLocation>
</comment>
<dbReference type="Gene3D" id="1.20.1250.20">
    <property type="entry name" value="MFS general substrate transporter like domains"/>
    <property type="match status" value="1"/>
</dbReference>
<evidence type="ECO:0000256" key="3">
    <source>
        <dbReference type="ARBA" id="ARBA00022989"/>
    </source>
</evidence>
<dbReference type="CDD" id="cd06174">
    <property type="entry name" value="MFS"/>
    <property type="match status" value="1"/>
</dbReference>
<keyword evidence="7" id="KW-1185">Reference proteome</keyword>
<dbReference type="AlphaFoldDB" id="A0A934VX12"/>
<name>A0A934VX12_9BACT</name>
<proteinExistence type="predicted"/>
<comment type="caution">
    <text evidence="6">The sequence shown here is derived from an EMBL/GenBank/DDBJ whole genome shotgun (WGS) entry which is preliminary data.</text>
</comment>
<evidence type="ECO:0000256" key="4">
    <source>
        <dbReference type="ARBA" id="ARBA00023136"/>
    </source>
</evidence>
<keyword evidence="4 5" id="KW-0472">Membrane</keyword>
<feature type="transmembrane region" description="Helical" evidence="5">
    <location>
        <begin position="300"/>
        <end position="333"/>
    </location>
</feature>
<dbReference type="Pfam" id="PF07690">
    <property type="entry name" value="MFS_1"/>
    <property type="match status" value="1"/>
</dbReference>
<evidence type="ECO:0000256" key="1">
    <source>
        <dbReference type="ARBA" id="ARBA00004141"/>
    </source>
</evidence>
<dbReference type="EMBL" id="JAENIJ010000017">
    <property type="protein sequence ID" value="MBK1883084.1"/>
    <property type="molecule type" value="Genomic_DNA"/>
</dbReference>
<dbReference type="SUPFAM" id="SSF103473">
    <property type="entry name" value="MFS general substrate transporter"/>
    <property type="match status" value="1"/>
</dbReference>
<dbReference type="PANTHER" id="PTHR23530">
    <property type="entry name" value="TRANSPORT PROTEIN-RELATED"/>
    <property type="match status" value="1"/>
</dbReference>
<protein>
    <submittedName>
        <fullName evidence="6">MFS transporter</fullName>
    </submittedName>
</protein>
<dbReference type="RefSeq" id="WP_200270858.1">
    <property type="nucleotide sequence ID" value="NZ_JAENIJ010000017.1"/>
</dbReference>